<sequence>MQRWVLIPRPWRVFNGTFRRCFSSQAVVQHITVPCASSGSITVSLHNVSESDRQSTTPLLIWVPPVSPCTKYGLQPRGVLPSWLRRYPTAVIHYRWPRLSSAPAKQTSPATTGDSENLDRRGEADSGVLSPLCWPVPIHDVLSGYSWIIENLAPASLARRDVYVCGSYLGAGLAAALALTESHAHQPMAIRGLIAYNGIFDWTTFLPDHPNNRSLLVPQNSKGFGSFQQFKDLLPALFRSPADLFDPFASPCLFFHSAPLLVPPDFDQGLLPPPSTPPRRNKSAGLLDLSSMSKAIDKLSQTAISPTDATDDPLAKLAGANAEMPSAPVLKAPRKGYLAFPPRWSTLKIPETLLLYENPLSSDADCLATGPKTVKSPKTKLRARRENSFEHQAAELATSMWRSVDKIELKERRKWDDQFEDWDTEAEMRVQLAEVNAMDASKRPLDSINDSDAGVSQEGQEVVTEWLQKRMRMTDL</sequence>
<dbReference type="SUPFAM" id="SSF53474">
    <property type="entry name" value="alpha/beta-Hydrolases"/>
    <property type="match status" value="1"/>
</dbReference>
<gene>
    <name evidence="2" type="ORF">QBC46DRAFT_388732</name>
</gene>
<protein>
    <recommendedName>
        <fullName evidence="4">Alpha/beta hydrolase fold-3 domain-containing protein</fullName>
    </recommendedName>
</protein>
<evidence type="ECO:0000256" key="1">
    <source>
        <dbReference type="SAM" id="MobiDB-lite"/>
    </source>
</evidence>
<dbReference type="AlphaFoldDB" id="A0AAN6N4K1"/>
<name>A0AAN6N4K1_9PEZI</name>
<organism evidence="2 3">
    <name type="scientific">Diplogelasinospora grovesii</name>
    <dbReference type="NCBI Taxonomy" id="303347"/>
    <lineage>
        <taxon>Eukaryota</taxon>
        <taxon>Fungi</taxon>
        <taxon>Dikarya</taxon>
        <taxon>Ascomycota</taxon>
        <taxon>Pezizomycotina</taxon>
        <taxon>Sordariomycetes</taxon>
        <taxon>Sordariomycetidae</taxon>
        <taxon>Sordariales</taxon>
        <taxon>Diplogelasinosporaceae</taxon>
        <taxon>Diplogelasinospora</taxon>
    </lineage>
</organism>
<proteinExistence type="predicted"/>
<feature type="compositionally biased region" description="Polar residues" evidence="1">
    <location>
        <begin position="103"/>
        <end position="115"/>
    </location>
</feature>
<dbReference type="InterPro" id="IPR029058">
    <property type="entry name" value="AB_hydrolase_fold"/>
</dbReference>
<comment type="caution">
    <text evidence="2">The sequence shown here is derived from an EMBL/GenBank/DDBJ whole genome shotgun (WGS) entry which is preliminary data.</text>
</comment>
<accession>A0AAN6N4K1</accession>
<evidence type="ECO:0000313" key="3">
    <source>
        <dbReference type="Proteomes" id="UP001303473"/>
    </source>
</evidence>
<keyword evidence="3" id="KW-1185">Reference proteome</keyword>
<evidence type="ECO:0008006" key="4">
    <source>
        <dbReference type="Google" id="ProtNLM"/>
    </source>
</evidence>
<dbReference type="Gene3D" id="3.40.50.1820">
    <property type="entry name" value="alpha/beta hydrolase"/>
    <property type="match status" value="1"/>
</dbReference>
<evidence type="ECO:0000313" key="2">
    <source>
        <dbReference type="EMBL" id="KAK3939067.1"/>
    </source>
</evidence>
<reference evidence="3" key="1">
    <citation type="journal article" date="2023" name="Mol. Phylogenet. Evol.">
        <title>Genome-scale phylogeny and comparative genomics of the fungal order Sordariales.</title>
        <authorList>
            <person name="Hensen N."/>
            <person name="Bonometti L."/>
            <person name="Westerberg I."/>
            <person name="Brannstrom I.O."/>
            <person name="Guillou S."/>
            <person name="Cros-Aarteil S."/>
            <person name="Calhoun S."/>
            <person name="Haridas S."/>
            <person name="Kuo A."/>
            <person name="Mondo S."/>
            <person name="Pangilinan J."/>
            <person name="Riley R."/>
            <person name="LaButti K."/>
            <person name="Andreopoulos B."/>
            <person name="Lipzen A."/>
            <person name="Chen C."/>
            <person name="Yan M."/>
            <person name="Daum C."/>
            <person name="Ng V."/>
            <person name="Clum A."/>
            <person name="Steindorff A."/>
            <person name="Ohm R.A."/>
            <person name="Martin F."/>
            <person name="Silar P."/>
            <person name="Natvig D.O."/>
            <person name="Lalanne C."/>
            <person name="Gautier V."/>
            <person name="Ament-Velasquez S.L."/>
            <person name="Kruys A."/>
            <person name="Hutchinson M.I."/>
            <person name="Powell A.J."/>
            <person name="Barry K."/>
            <person name="Miller A.N."/>
            <person name="Grigoriev I.V."/>
            <person name="Debuchy R."/>
            <person name="Gladieux P."/>
            <person name="Hiltunen Thoren M."/>
            <person name="Johannesson H."/>
        </authorList>
    </citation>
    <scope>NUCLEOTIDE SEQUENCE [LARGE SCALE GENOMIC DNA]</scope>
    <source>
        <strain evidence="3">CBS 340.73</strain>
    </source>
</reference>
<dbReference type="Proteomes" id="UP001303473">
    <property type="component" value="Unassembled WGS sequence"/>
</dbReference>
<feature type="region of interest" description="Disordered" evidence="1">
    <location>
        <begin position="102"/>
        <end position="123"/>
    </location>
</feature>
<dbReference type="EMBL" id="MU853817">
    <property type="protein sequence ID" value="KAK3939067.1"/>
    <property type="molecule type" value="Genomic_DNA"/>
</dbReference>